<gene>
    <name evidence="4" type="ORF">NF557_15695</name>
</gene>
<sequence length="259" mass="27779">MGTALVTGASAGLGRAFATELASRGHDLVLVARNRSRLEELSTELQREYAVTTEILTADLADRDQTERVAERLRDLERPVDLLVNNAGFGLRRSFSKGDLADEEHALAVMVRAVLVLSHAASGTMRARGRGAILNVSSMASFAVMGTYSAIKSWVTVFSEALSVELAGTGVTVTAVCPGFVRTEFHDRAKMNMSALPDQLWLETDQVVLEALRAVDAGAAVSVPSATYKAVAAALRVVPRGLTRRVSTQLAQRRRTTAP</sequence>
<dbReference type="EMBL" id="CP099490">
    <property type="protein sequence ID" value="USQ76018.1"/>
    <property type="molecule type" value="Genomic_DNA"/>
</dbReference>
<dbReference type="PANTHER" id="PTHR44196">
    <property type="entry name" value="DEHYDROGENASE/REDUCTASE SDR FAMILY MEMBER 7B"/>
    <property type="match status" value="1"/>
</dbReference>
<dbReference type="InterPro" id="IPR002347">
    <property type="entry name" value="SDR_fam"/>
</dbReference>
<dbReference type="SUPFAM" id="SSF51735">
    <property type="entry name" value="NAD(P)-binding Rossmann-fold domains"/>
    <property type="match status" value="1"/>
</dbReference>
<keyword evidence="2" id="KW-0560">Oxidoreductase</keyword>
<comment type="similarity">
    <text evidence="1 3">Belongs to the short-chain dehydrogenases/reductases (SDR) family.</text>
</comment>
<accession>A0ABY4YGW5</accession>
<proteinExistence type="inferred from homology"/>
<dbReference type="Gene3D" id="3.40.50.720">
    <property type="entry name" value="NAD(P)-binding Rossmann-like Domain"/>
    <property type="match status" value="1"/>
</dbReference>
<protein>
    <submittedName>
        <fullName evidence="4">SDR family oxidoreductase</fullName>
    </submittedName>
</protein>
<dbReference type="PIRSF" id="PIRSF000126">
    <property type="entry name" value="11-beta-HSD1"/>
    <property type="match status" value="1"/>
</dbReference>
<organism evidence="4 5">
    <name type="scientific">Ornithinimicrobium cryptoxanthini</name>
    <dbReference type="NCBI Taxonomy" id="2934161"/>
    <lineage>
        <taxon>Bacteria</taxon>
        <taxon>Bacillati</taxon>
        <taxon>Actinomycetota</taxon>
        <taxon>Actinomycetes</taxon>
        <taxon>Micrococcales</taxon>
        <taxon>Ornithinimicrobiaceae</taxon>
        <taxon>Ornithinimicrobium</taxon>
    </lineage>
</organism>
<name>A0ABY4YGW5_9MICO</name>
<dbReference type="InterPro" id="IPR036291">
    <property type="entry name" value="NAD(P)-bd_dom_sf"/>
</dbReference>
<dbReference type="Pfam" id="PF00106">
    <property type="entry name" value="adh_short"/>
    <property type="match status" value="1"/>
</dbReference>
<reference evidence="4" key="1">
    <citation type="submission" date="2022-06" db="EMBL/GenBank/DDBJ databases">
        <title>Ornithinimicrobium JY.X270.</title>
        <authorList>
            <person name="Huang Y."/>
        </authorList>
    </citation>
    <scope>NUCLEOTIDE SEQUENCE</scope>
    <source>
        <strain evidence="4">JY.X270</strain>
    </source>
</reference>
<evidence type="ECO:0000313" key="4">
    <source>
        <dbReference type="EMBL" id="USQ76018.1"/>
    </source>
</evidence>
<evidence type="ECO:0000256" key="3">
    <source>
        <dbReference type="RuleBase" id="RU000363"/>
    </source>
</evidence>
<dbReference type="PANTHER" id="PTHR44196:SF2">
    <property type="entry name" value="SHORT-CHAIN DEHYDROGENASE-RELATED"/>
    <property type="match status" value="1"/>
</dbReference>
<dbReference type="PRINTS" id="PR00080">
    <property type="entry name" value="SDRFAMILY"/>
</dbReference>
<evidence type="ECO:0000313" key="5">
    <source>
        <dbReference type="Proteomes" id="UP001056535"/>
    </source>
</evidence>
<keyword evidence="5" id="KW-1185">Reference proteome</keyword>
<evidence type="ECO:0000256" key="2">
    <source>
        <dbReference type="ARBA" id="ARBA00023002"/>
    </source>
</evidence>
<dbReference type="PRINTS" id="PR00081">
    <property type="entry name" value="GDHRDH"/>
</dbReference>
<dbReference type="Proteomes" id="UP001056535">
    <property type="component" value="Chromosome"/>
</dbReference>
<dbReference type="RefSeq" id="WP_252620648.1">
    <property type="nucleotide sequence ID" value="NZ_CP099490.1"/>
</dbReference>
<evidence type="ECO:0000256" key="1">
    <source>
        <dbReference type="ARBA" id="ARBA00006484"/>
    </source>
</evidence>
<dbReference type="CDD" id="cd05233">
    <property type="entry name" value="SDR_c"/>
    <property type="match status" value="1"/>
</dbReference>